<dbReference type="AlphaFoldDB" id="A0A8R1DY84"/>
<reference evidence="2" key="2">
    <citation type="submission" date="2022-06" db="UniProtKB">
        <authorList>
            <consortium name="EnsemblMetazoa"/>
        </authorList>
    </citation>
    <scope>IDENTIFICATION</scope>
    <source>
        <strain evidence="2">DF5081</strain>
    </source>
</reference>
<accession>A0A8R1DY84</accession>
<reference evidence="3" key="1">
    <citation type="submission" date="2010-08" db="EMBL/GenBank/DDBJ databases">
        <authorList>
            <consortium name="Caenorhabditis japonica Sequencing Consortium"/>
            <person name="Wilson R.K."/>
        </authorList>
    </citation>
    <scope>NUCLEOTIDE SEQUENCE [LARGE SCALE GENOMIC DNA]</scope>
    <source>
        <strain evidence="3">DF5081</strain>
    </source>
</reference>
<dbReference type="InterPro" id="IPR053291">
    <property type="entry name" value="Ommatidial_diff-associated"/>
</dbReference>
<dbReference type="InterPro" id="IPR011735">
    <property type="entry name" value="WlaTC/HtrL_glycosyltransf"/>
</dbReference>
<dbReference type="NCBIfam" id="TIGR02192">
    <property type="entry name" value="HtrL_YibB"/>
    <property type="match status" value="1"/>
</dbReference>
<feature type="compositionally biased region" description="Low complexity" evidence="1">
    <location>
        <begin position="368"/>
        <end position="389"/>
    </location>
</feature>
<dbReference type="Proteomes" id="UP000005237">
    <property type="component" value="Unassembled WGS sequence"/>
</dbReference>
<feature type="compositionally biased region" description="Basic residues" evidence="1">
    <location>
        <begin position="193"/>
        <end position="208"/>
    </location>
</feature>
<evidence type="ECO:0000313" key="2">
    <source>
        <dbReference type="EnsemblMetazoa" id="CJA15726b.1"/>
    </source>
</evidence>
<feature type="compositionally biased region" description="Acidic residues" evidence="1">
    <location>
        <begin position="400"/>
        <end position="410"/>
    </location>
</feature>
<feature type="compositionally biased region" description="Low complexity" evidence="1">
    <location>
        <begin position="114"/>
        <end position="150"/>
    </location>
</feature>
<feature type="compositionally biased region" description="Low complexity" evidence="1">
    <location>
        <begin position="209"/>
        <end position="247"/>
    </location>
</feature>
<dbReference type="Pfam" id="PF09612">
    <property type="entry name" value="HtrL_YibB"/>
    <property type="match status" value="1"/>
</dbReference>
<feature type="compositionally biased region" description="Low complexity" evidence="1">
    <location>
        <begin position="332"/>
        <end position="350"/>
    </location>
</feature>
<feature type="compositionally biased region" description="Low complexity" evidence="1">
    <location>
        <begin position="159"/>
        <end position="173"/>
    </location>
</feature>
<dbReference type="EnsemblMetazoa" id="CJA15726b.1">
    <property type="protein sequence ID" value="CJA15726b.1"/>
    <property type="gene ID" value="WBGene00134930"/>
</dbReference>
<sequence length="730" mass="83894">MNKNENKQTVFMMPIISDDLMRKRVLCALLICLVTLFFLFLNGYGVWQFLQNYINRQEEKVRVWQRGHQSSEQDDDVIVTSTETPFIVATEEDRWATVPSTRIHIYTTPTVTTTSTSSLSTTSSATTTTVPTTITSPSTTTIRTTTTVTPPSTPPPSPTTTRIRTWTFPTRRPQPYDPSRHRYGQDRLLHQQQQHHHNHHHHHHHHNYHSSTTSTTTEAPTTTSSEPSTTTTSATTTTRIHITTPRYQSRPIATSSSFSIPDRITIPSSSSYRNPYMHKIEVTSSQIPFTSQHQHHHHHHHHHNRTHIDIHRHHLPYPQFPYPVIPQDVFPSSTTTTTTTSTTTFTSTTSPRHHHQHQHHHHHHHQQHPTTPTTTTTTTKRPTTTTSRQSELDKWGFVESVEELASDEETSSSSSTTSTTTTTTTTTTEAPVTEKLPERPRSRQPEPTKAPVKRVEREVTLVTGFLDIGRGEWDIYRRPLETYHKFMETLLTLTNNFVIFTDESSYDFVIKTRDHLGLLDKTKVYKITLNDLPLYGYVNEARKIIDDELKNDTFYRTIADLDMKTHPESISAEYNIVVNSKTHFLHNVTIENPFNSEHFVWLDAGYGHANENHFPYSYHWQPALPDGKISLIKVTPYFDAVSNYDLKKLYRKNVALLSGGFIAGDKHSIAQLHSIIHRKFIQLIYQNHVDDDQTLLTLAVNSYPHLFHIVLGDWFDAFRLFASDPEVQMG</sequence>
<feature type="compositionally biased region" description="Basic and acidic residues" evidence="1">
    <location>
        <begin position="178"/>
        <end position="189"/>
    </location>
</feature>
<proteinExistence type="predicted"/>
<dbReference type="PANTHER" id="PTHR21579">
    <property type="entry name" value="PROTEIN TINCAR"/>
    <property type="match status" value="1"/>
</dbReference>
<organism evidence="2 3">
    <name type="scientific">Caenorhabditis japonica</name>
    <dbReference type="NCBI Taxonomy" id="281687"/>
    <lineage>
        <taxon>Eukaryota</taxon>
        <taxon>Metazoa</taxon>
        <taxon>Ecdysozoa</taxon>
        <taxon>Nematoda</taxon>
        <taxon>Chromadorea</taxon>
        <taxon>Rhabditida</taxon>
        <taxon>Rhabditina</taxon>
        <taxon>Rhabditomorpha</taxon>
        <taxon>Rhabditoidea</taxon>
        <taxon>Rhabditidae</taxon>
        <taxon>Peloderinae</taxon>
        <taxon>Caenorhabditis</taxon>
    </lineage>
</organism>
<dbReference type="PANTHER" id="PTHR21579:SF16">
    <property type="entry name" value="HTRL DOMAIN CONTAINING"/>
    <property type="match status" value="1"/>
</dbReference>
<protein>
    <submittedName>
        <fullName evidence="2">Uncharacterized protein</fullName>
    </submittedName>
</protein>
<feature type="compositionally biased region" description="Basic residues" evidence="1">
    <location>
        <begin position="351"/>
        <end position="367"/>
    </location>
</feature>
<keyword evidence="3" id="KW-1185">Reference proteome</keyword>
<evidence type="ECO:0000256" key="1">
    <source>
        <dbReference type="SAM" id="MobiDB-lite"/>
    </source>
</evidence>
<feature type="region of interest" description="Disordered" evidence="1">
    <location>
        <begin position="331"/>
        <end position="452"/>
    </location>
</feature>
<feature type="compositionally biased region" description="Low complexity" evidence="1">
    <location>
        <begin position="411"/>
        <end position="428"/>
    </location>
</feature>
<evidence type="ECO:0000313" key="3">
    <source>
        <dbReference type="Proteomes" id="UP000005237"/>
    </source>
</evidence>
<feature type="region of interest" description="Disordered" evidence="1">
    <location>
        <begin position="114"/>
        <end position="255"/>
    </location>
</feature>
<name>A0A8R1DY84_CAEJA</name>
<feature type="compositionally biased region" description="Basic and acidic residues" evidence="1">
    <location>
        <begin position="435"/>
        <end position="446"/>
    </location>
</feature>